<dbReference type="Proteomes" id="UP000468766">
    <property type="component" value="Unassembled WGS sequence"/>
</dbReference>
<dbReference type="EMBL" id="WBXO01000005">
    <property type="protein sequence ID" value="KAB2952551.1"/>
    <property type="molecule type" value="Genomic_DNA"/>
</dbReference>
<gene>
    <name evidence="2" type="ORF">F9B85_07750</name>
</gene>
<evidence type="ECO:0000313" key="2">
    <source>
        <dbReference type="EMBL" id="KAB2952551.1"/>
    </source>
</evidence>
<dbReference type="OrthoDB" id="2082280at2"/>
<feature type="compositionally biased region" description="Basic and acidic residues" evidence="1">
    <location>
        <begin position="50"/>
        <end position="59"/>
    </location>
</feature>
<comment type="caution">
    <text evidence="2">The sequence shown here is derived from an EMBL/GenBank/DDBJ whole genome shotgun (WGS) entry which is preliminary data.</text>
</comment>
<sequence>MKPRSSRSPRSPGQRRSRSRRRSKKNSIDHRLKILKERESRLIKTILQLEQKKEKMKEGKKGKKTNTFYEKRFDGPLHDESDLDQIFSNSLDEVGTEGTDALSALLDKEADKDNSSTEKNPLTALREIFPKNFDIHTVEKEIQGLKSNAHKVEGLLKEADEALDSLVKSMGYMGVKPKRGSWAYRRWRKLQREGDRSGDSQGGLDIGALLNLASMFAGSGNPLGTAAGVTASPATGAVPALGFVGDLMKSPTVQNVLMNAATSFMKKGKFKLF</sequence>
<organism evidence="2 3">
    <name type="scientific">Heliorestis acidaminivorans</name>
    <dbReference type="NCBI Taxonomy" id="553427"/>
    <lineage>
        <taxon>Bacteria</taxon>
        <taxon>Bacillati</taxon>
        <taxon>Bacillota</taxon>
        <taxon>Clostridia</taxon>
        <taxon>Eubacteriales</taxon>
        <taxon>Heliobacteriaceae</taxon>
        <taxon>Heliorestis</taxon>
    </lineage>
</organism>
<reference evidence="2 3" key="1">
    <citation type="submission" date="2019-10" db="EMBL/GenBank/DDBJ databases">
        <title>Whole-genome sequence of the extremophile Heliorestis acidaminivorans DSM 24790.</title>
        <authorList>
            <person name="Kyndt J.A."/>
            <person name="Meyer T.E."/>
        </authorList>
    </citation>
    <scope>NUCLEOTIDE SEQUENCE [LARGE SCALE GENOMIC DNA]</scope>
    <source>
        <strain evidence="2 3">DSM 24790</strain>
    </source>
</reference>
<protein>
    <submittedName>
        <fullName evidence="2">Uncharacterized protein</fullName>
    </submittedName>
</protein>
<keyword evidence="3" id="KW-1185">Reference proteome</keyword>
<feature type="compositionally biased region" description="Basic residues" evidence="1">
    <location>
        <begin position="1"/>
        <end position="25"/>
    </location>
</feature>
<evidence type="ECO:0000256" key="1">
    <source>
        <dbReference type="SAM" id="MobiDB-lite"/>
    </source>
</evidence>
<accession>A0A6I0EZS6</accession>
<name>A0A6I0EZS6_9FIRM</name>
<dbReference type="AlphaFoldDB" id="A0A6I0EZS6"/>
<evidence type="ECO:0000313" key="3">
    <source>
        <dbReference type="Proteomes" id="UP000468766"/>
    </source>
</evidence>
<feature type="region of interest" description="Disordered" evidence="1">
    <location>
        <begin position="50"/>
        <end position="73"/>
    </location>
</feature>
<dbReference type="RefSeq" id="WP_151619828.1">
    <property type="nucleotide sequence ID" value="NZ_WBXO01000005.1"/>
</dbReference>
<proteinExistence type="predicted"/>
<feature type="region of interest" description="Disordered" evidence="1">
    <location>
        <begin position="1"/>
        <end position="33"/>
    </location>
</feature>